<dbReference type="PANTHER" id="PTHR13929">
    <property type="entry name" value="1,4-DIHYDROXY-2-NAPHTHOATE OCTAPRENYLTRANSFERASE"/>
    <property type="match status" value="1"/>
</dbReference>
<dbReference type="NCBIfam" id="TIGR00751">
    <property type="entry name" value="menA"/>
    <property type="match status" value="1"/>
</dbReference>
<evidence type="ECO:0000313" key="10">
    <source>
        <dbReference type="EMBL" id="MBC5617725.1"/>
    </source>
</evidence>
<evidence type="ECO:0000256" key="9">
    <source>
        <dbReference type="NCBIfam" id="TIGR00751"/>
    </source>
</evidence>
<gene>
    <name evidence="8" type="primary">menA</name>
    <name evidence="10" type="ORF">H8S08_11990</name>
</gene>
<keyword evidence="5 8" id="KW-0812">Transmembrane</keyword>
<proteinExistence type="inferred from homology"/>
<organism evidence="10 11">
    <name type="scientific">Alistipes hominis</name>
    <dbReference type="NCBI Taxonomy" id="2763015"/>
    <lineage>
        <taxon>Bacteria</taxon>
        <taxon>Pseudomonadati</taxon>
        <taxon>Bacteroidota</taxon>
        <taxon>Bacteroidia</taxon>
        <taxon>Bacteroidales</taxon>
        <taxon>Rikenellaceae</taxon>
        <taxon>Alistipes</taxon>
    </lineage>
</organism>
<reference evidence="10 11" key="1">
    <citation type="submission" date="2020-08" db="EMBL/GenBank/DDBJ databases">
        <title>Genome public.</title>
        <authorList>
            <person name="Liu C."/>
            <person name="Sun Q."/>
        </authorList>
    </citation>
    <scope>NUCLEOTIDE SEQUENCE [LARGE SCALE GENOMIC DNA]</scope>
    <source>
        <strain evidence="10 11">New-7</strain>
    </source>
</reference>
<evidence type="ECO:0000256" key="3">
    <source>
        <dbReference type="ARBA" id="ARBA00022475"/>
    </source>
</evidence>
<comment type="subcellular location">
    <subcellularLocation>
        <location evidence="8">Cell membrane</location>
        <topology evidence="8">Multi-pass membrane protein</topology>
    </subcellularLocation>
    <subcellularLocation>
        <location evidence="1">Membrane</location>
        <topology evidence="1">Multi-pass membrane protein</topology>
    </subcellularLocation>
</comment>
<dbReference type="PANTHER" id="PTHR13929:SF0">
    <property type="entry name" value="UBIA PRENYLTRANSFERASE DOMAIN-CONTAINING PROTEIN 1"/>
    <property type="match status" value="1"/>
</dbReference>
<evidence type="ECO:0000313" key="11">
    <source>
        <dbReference type="Proteomes" id="UP000636891"/>
    </source>
</evidence>
<keyword evidence="7 8" id="KW-0472">Membrane</keyword>
<evidence type="ECO:0000256" key="4">
    <source>
        <dbReference type="ARBA" id="ARBA00022679"/>
    </source>
</evidence>
<keyword evidence="4 8" id="KW-0808">Transferase</keyword>
<dbReference type="PIRSF" id="PIRSF005355">
    <property type="entry name" value="UBIAD1"/>
    <property type="match status" value="1"/>
</dbReference>
<feature type="transmembrane region" description="Helical" evidence="8">
    <location>
        <begin position="280"/>
        <end position="297"/>
    </location>
</feature>
<feature type="transmembrane region" description="Helical" evidence="8">
    <location>
        <begin position="240"/>
        <end position="259"/>
    </location>
</feature>
<evidence type="ECO:0000256" key="8">
    <source>
        <dbReference type="HAMAP-Rule" id="MF_01937"/>
    </source>
</evidence>
<dbReference type="EC" id="2.5.1.74" evidence="8 9"/>
<feature type="transmembrane region" description="Helical" evidence="8">
    <location>
        <begin position="21"/>
        <end position="38"/>
    </location>
</feature>
<evidence type="ECO:0000256" key="2">
    <source>
        <dbReference type="ARBA" id="ARBA00022428"/>
    </source>
</evidence>
<accession>A0ABR7CQW1</accession>
<keyword evidence="6 8" id="KW-1133">Transmembrane helix</keyword>
<comment type="catalytic activity">
    <reaction evidence="8">
        <text>an all-trans-polyprenyl diphosphate + 1,4-dihydroxy-2-naphthoate + H(+) = a 2-demethylmenaquinol + CO2 + diphosphate</text>
        <dbReference type="Rhea" id="RHEA:26478"/>
        <dbReference type="Rhea" id="RHEA-COMP:9563"/>
        <dbReference type="Rhea" id="RHEA-COMP:9564"/>
        <dbReference type="ChEBI" id="CHEBI:11173"/>
        <dbReference type="ChEBI" id="CHEBI:15378"/>
        <dbReference type="ChEBI" id="CHEBI:16526"/>
        <dbReference type="ChEBI" id="CHEBI:33019"/>
        <dbReference type="ChEBI" id="CHEBI:55437"/>
        <dbReference type="ChEBI" id="CHEBI:58914"/>
        <dbReference type="EC" id="2.5.1.74"/>
    </reaction>
</comment>
<dbReference type="Gene3D" id="1.10.357.140">
    <property type="entry name" value="UbiA prenyltransferase"/>
    <property type="match status" value="1"/>
</dbReference>
<keyword evidence="2 8" id="KW-0474">Menaquinone biosynthesis</keyword>
<dbReference type="CDD" id="cd13962">
    <property type="entry name" value="PT_UbiA_UBIAD1"/>
    <property type="match status" value="1"/>
</dbReference>
<comment type="caution">
    <text evidence="10">The sequence shown here is derived from an EMBL/GenBank/DDBJ whole genome shotgun (WGS) entry which is preliminary data.</text>
</comment>
<dbReference type="PROSITE" id="PS51257">
    <property type="entry name" value="PROKAR_LIPOPROTEIN"/>
    <property type="match status" value="1"/>
</dbReference>
<dbReference type="InterPro" id="IPR000537">
    <property type="entry name" value="UbiA_prenyltransferase"/>
</dbReference>
<dbReference type="Pfam" id="PF01040">
    <property type="entry name" value="UbiA"/>
    <property type="match status" value="1"/>
</dbReference>
<name>A0ABR7CQW1_9BACT</name>
<dbReference type="InterPro" id="IPR004657">
    <property type="entry name" value="MenA"/>
</dbReference>
<evidence type="ECO:0000256" key="7">
    <source>
        <dbReference type="ARBA" id="ARBA00023136"/>
    </source>
</evidence>
<dbReference type="GO" id="GO:0046428">
    <property type="term" value="F:1,4-dihydroxy-2-naphthoate polyprenyltransferase activity"/>
    <property type="evidence" value="ECO:0007669"/>
    <property type="project" value="UniProtKB-EC"/>
</dbReference>
<protein>
    <recommendedName>
        <fullName evidence="8 9">1,4-dihydroxy-2-naphthoate octaprenyltransferase</fullName>
        <shortName evidence="8">DHNA-octaprenyltransferase</shortName>
        <ecNumber evidence="8 9">2.5.1.74</ecNumber>
    </recommendedName>
</protein>
<evidence type="ECO:0000256" key="6">
    <source>
        <dbReference type="ARBA" id="ARBA00022989"/>
    </source>
</evidence>
<evidence type="ECO:0000256" key="5">
    <source>
        <dbReference type="ARBA" id="ARBA00022692"/>
    </source>
</evidence>
<dbReference type="RefSeq" id="WP_118657250.1">
    <property type="nucleotide sequence ID" value="NZ_JACOOK010000008.1"/>
</dbReference>
<feature type="transmembrane region" description="Helical" evidence="8">
    <location>
        <begin position="44"/>
        <end position="64"/>
    </location>
</feature>
<dbReference type="HAMAP" id="MF_01937">
    <property type="entry name" value="MenA_1"/>
    <property type="match status" value="1"/>
</dbReference>
<comment type="function">
    <text evidence="8">Conversion of 1,4-dihydroxy-2-naphthoate (DHNA) to demethylmenaquinone (DMK).</text>
</comment>
<keyword evidence="11" id="KW-1185">Reference proteome</keyword>
<feature type="transmembrane region" description="Helical" evidence="8">
    <location>
        <begin position="151"/>
        <end position="169"/>
    </location>
</feature>
<dbReference type="EMBL" id="JACOOK010000008">
    <property type="protein sequence ID" value="MBC5617725.1"/>
    <property type="molecule type" value="Genomic_DNA"/>
</dbReference>
<dbReference type="InterPro" id="IPR044878">
    <property type="entry name" value="UbiA_sf"/>
</dbReference>
<feature type="transmembrane region" description="Helical" evidence="8">
    <location>
        <begin position="175"/>
        <end position="194"/>
    </location>
</feature>
<comment type="similarity">
    <text evidence="8">Belongs to the MenA family. Type 1 subfamily.</text>
</comment>
<dbReference type="InterPro" id="IPR026046">
    <property type="entry name" value="UBIAD1"/>
</dbReference>
<dbReference type="NCBIfam" id="NF004751">
    <property type="entry name" value="PRK06080.1-3"/>
    <property type="match status" value="1"/>
</dbReference>
<comment type="pathway">
    <text evidence="8">Quinol/quinone metabolism; menaquinone biosynthesis; menaquinol from 1,4-dihydroxy-2-naphthoate: step 1/2.</text>
</comment>
<evidence type="ECO:0000256" key="1">
    <source>
        <dbReference type="ARBA" id="ARBA00004141"/>
    </source>
</evidence>
<feature type="transmembrane region" description="Helical" evidence="8">
    <location>
        <begin position="123"/>
        <end position="144"/>
    </location>
</feature>
<dbReference type="Proteomes" id="UP000636891">
    <property type="component" value="Unassembled WGS sequence"/>
</dbReference>
<keyword evidence="3 8" id="KW-1003">Cell membrane</keyword>
<sequence length="298" mass="32395">MKQTVRPHSMRAWILAARPKTLPAAAVPVLLGCALALAEGGFRWIPALLCLLFALLMQIDANLINDLFDYRKGSDRKDRLGPERACAQGWISPRAMKRGIALITATACATGLCLLFYGGTELIVVGAVCVVFAFLYTAGPYPLAYHGWGDGLVIVFFGFVPVGVTYYVLCHGWTTEVTVVSLACGMVIDTLLMVNNYRDREQDAQSGKRTLVVRFGPKAGSLAYLTLGIVASGLCLTLLSGGYFAAGLLPLAYLPFHLAAWRRMVRIREGRELNLILGKTSRNILIFGILLTAGLILR</sequence>